<feature type="transmembrane region" description="Helical" evidence="9">
    <location>
        <begin position="151"/>
        <end position="172"/>
    </location>
</feature>
<evidence type="ECO:0000256" key="5">
    <source>
        <dbReference type="ARBA" id="ARBA00022801"/>
    </source>
</evidence>
<evidence type="ECO:0000313" key="11">
    <source>
        <dbReference type="EMBL" id="KFK33224.1"/>
    </source>
</evidence>
<dbReference type="Proteomes" id="UP000029120">
    <property type="component" value="Chromosome 6"/>
</dbReference>
<dbReference type="SMART" id="SM00255">
    <property type="entry name" value="TIR"/>
    <property type="match status" value="1"/>
</dbReference>
<dbReference type="Gene3D" id="1.10.8.430">
    <property type="entry name" value="Helical domain of apoptotic protease-activating factors"/>
    <property type="match status" value="1"/>
</dbReference>
<dbReference type="GO" id="GO:0006952">
    <property type="term" value="P:defense response"/>
    <property type="evidence" value="ECO:0007669"/>
    <property type="project" value="UniProtKB-KW"/>
</dbReference>
<comment type="similarity">
    <text evidence="2">Belongs to the drug/metabolite transporter (DMT) superfamily. Plant drug/metabolite exporter (P-DME) (TC 2.A.7.4) family.</text>
</comment>
<dbReference type="SUPFAM" id="SSF46785">
    <property type="entry name" value="Winged helix' DNA-binding domain"/>
    <property type="match status" value="1"/>
</dbReference>
<dbReference type="PROSITE" id="PS50104">
    <property type="entry name" value="TIR"/>
    <property type="match status" value="1"/>
</dbReference>
<feature type="transmembrane region" description="Helical" evidence="9">
    <location>
        <begin position="40"/>
        <end position="60"/>
    </location>
</feature>
<sequence length="672" mass="76410">MRFDMQLLKAVLMMSVINFAVAIENVLFKKMLDDGVNRMVATTYRLIIGTLFLTPFAICLERKNRPQLTGNILCLIFLSSLLGTSLGQYFFLIGLQYTSSTFALAFSNMVPVVTFVLALFLRQETVNIKNIVGKAKVIERSTSMWVVKTKFNILSITYAGVALGLCCVGMSWCLQQRGPVFTSSFIPLIQVFASILSFSFFHEQIYWGSVIGSLVVIIGLYILLWGKSKEVFESVTIQVDDDVEVRIERSQTIALELIRAIRESRISIVVLSKNYASSSWCLNELVEILECKNIVMPIFYQVDPSDVRKQTGDFGTAFKKSCKGKTEEEKQRWSQALIDVGNIAGEHFGIGKNEARMIEKIAKDISDKLNATTSSRDFDALANETTWFGHGSRIIVTTEDKELLKQHDIDNIYHVDFPSREEALEIFCKYAFKQSSPPDELIELSKRVTELCGNLPLGLSVVGSSLLRKKEDEWETVMRRLETSLDRDIEDVLRVGYDSLHEEDQALFLHIAVFFNYKDRHLVIAMLADCSNLNVRHGLTILENKSLIQISTSDHIVMVHKLLQQVGRRVIQRQEPWKRCILIDPKEICDALKSDTDTRIVSGMSFDISRIREVSLSETPFKMMCDLRFLSVSKIGYENHDRVHIPENMEFPPRLSVACSRSYGMELSPLRI</sequence>
<dbReference type="PANTHER" id="PTHR11017">
    <property type="entry name" value="LEUCINE-RICH REPEAT-CONTAINING PROTEIN"/>
    <property type="match status" value="1"/>
</dbReference>
<dbReference type="GO" id="GO:0043531">
    <property type="term" value="F:ADP binding"/>
    <property type="evidence" value="ECO:0007669"/>
    <property type="project" value="InterPro"/>
</dbReference>
<dbReference type="EMBL" id="CM002874">
    <property type="protein sequence ID" value="KFK33224.1"/>
    <property type="molecule type" value="Genomic_DNA"/>
</dbReference>
<dbReference type="SUPFAM" id="SSF52540">
    <property type="entry name" value="P-loop containing nucleoside triphosphate hydrolases"/>
    <property type="match status" value="1"/>
</dbReference>
<dbReference type="OrthoDB" id="1357022at2759"/>
<proteinExistence type="inferred from homology"/>
<dbReference type="SUPFAM" id="SSF103481">
    <property type="entry name" value="Multidrug resistance efflux transporter EmrE"/>
    <property type="match status" value="2"/>
</dbReference>
<evidence type="ECO:0000256" key="8">
    <source>
        <dbReference type="ARBA" id="ARBA00047304"/>
    </source>
</evidence>
<dbReference type="FunFam" id="3.40.50.10140:FF:000007">
    <property type="entry name" value="Disease resistance protein (TIR-NBS-LRR class)"/>
    <property type="match status" value="1"/>
</dbReference>
<dbReference type="GO" id="GO:0007165">
    <property type="term" value="P:signal transduction"/>
    <property type="evidence" value="ECO:0007669"/>
    <property type="project" value="InterPro"/>
</dbReference>
<evidence type="ECO:0000256" key="7">
    <source>
        <dbReference type="ARBA" id="ARBA00023027"/>
    </source>
</evidence>
<comment type="catalytic activity">
    <reaction evidence="8">
        <text>NAD(+) + H2O = ADP-D-ribose + nicotinamide + H(+)</text>
        <dbReference type="Rhea" id="RHEA:16301"/>
        <dbReference type="ChEBI" id="CHEBI:15377"/>
        <dbReference type="ChEBI" id="CHEBI:15378"/>
        <dbReference type="ChEBI" id="CHEBI:17154"/>
        <dbReference type="ChEBI" id="CHEBI:57540"/>
        <dbReference type="ChEBI" id="CHEBI:57967"/>
        <dbReference type="EC" id="3.2.2.6"/>
    </reaction>
    <physiologicalReaction direction="left-to-right" evidence="8">
        <dbReference type="Rhea" id="RHEA:16302"/>
    </physiologicalReaction>
</comment>
<dbReference type="Gene3D" id="3.40.50.10140">
    <property type="entry name" value="Toll/interleukin-1 receptor homology (TIR) domain"/>
    <property type="match status" value="1"/>
</dbReference>
<dbReference type="InterPro" id="IPR037185">
    <property type="entry name" value="EmrE-like"/>
</dbReference>
<evidence type="ECO:0000256" key="2">
    <source>
        <dbReference type="ARBA" id="ARBA00007635"/>
    </source>
</evidence>
<dbReference type="InterPro" id="IPR044974">
    <property type="entry name" value="Disease_R_plants"/>
</dbReference>
<protein>
    <recommendedName>
        <fullName evidence="3">ADP-ribosyl cyclase/cyclic ADP-ribose hydrolase</fullName>
        <ecNumber evidence="3">3.2.2.6</ecNumber>
    </recommendedName>
</protein>
<feature type="transmembrane region" description="Helical" evidence="9">
    <location>
        <begin position="178"/>
        <end position="198"/>
    </location>
</feature>
<accession>A0A087GTM2</accession>
<dbReference type="InterPro" id="IPR027417">
    <property type="entry name" value="P-loop_NTPase"/>
</dbReference>
<feature type="transmembrane region" description="Helical" evidence="9">
    <location>
        <begin position="7"/>
        <end position="28"/>
    </location>
</feature>
<keyword evidence="9" id="KW-0472">Membrane</keyword>
<comment type="subcellular location">
    <subcellularLocation>
        <location evidence="1">Membrane</location>
        <topology evidence="1">Multi-pass membrane protein</topology>
    </subcellularLocation>
</comment>
<dbReference type="SUPFAM" id="SSF52200">
    <property type="entry name" value="Toll/Interleukin receptor TIR domain"/>
    <property type="match status" value="1"/>
</dbReference>
<keyword evidence="5" id="KW-0378">Hydrolase</keyword>
<gene>
    <name evidence="11" type="ordered locus">AALP_Aa6g346600</name>
</gene>
<dbReference type="FunFam" id="1.10.8.430:FF:000002">
    <property type="entry name" value="Disease resistance protein (TIR-NBS-LRR class)"/>
    <property type="match status" value="1"/>
</dbReference>
<keyword evidence="4" id="KW-0677">Repeat</keyword>
<feature type="transmembrane region" description="Helical" evidence="9">
    <location>
        <begin position="101"/>
        <end position="121"/>
    </location>
</feature>
<reference evidence="12" key="1">
    <citation type="journal article" date="2015" name="Nat. Plants">
        <title>Genome expansion of Arabis alpina linked with retrotransposition and reduced symmetric DNA methylation.</title>
        <authorList>
            <person name="Willing E.M."/>
            <person name="Rawat V."/>
            <person name="Mandakova T."/>
            <person name="Maumus F."/>
            <person name="James G.V."/>
            <person name="Nordstroem K.J."/>
            <person name="Becker C."/>
            <person name="Warthmann N."/>
            <person name="Chica C."/>
            <person name="Szarzynska B."/>
            <person name="Zytnicki M."/>
            <person name="Albani M.C."/>
            <person name="Kiefer C."/>
            <person name="Bergonzi S."/>
            <person name="Castaings L."/>
            <person name="Mateos J.L."/>
            <person name="Berns M.C."/>
            <person name="Bujdoso N."/>
            <person name="Piofczyk T."/>
            <person name="de Lorenzo L."/>
            <person name="Barrero-Sicilia C."/>
            <person name="Mateos I."/>
            <person name="Piednoel M."/>
            <person name="Hagmann J."/>
            <person name="Chen-Min-Tao R."/>
            <person name="Iglesias-Fernandez R."/>
            <person name="Schuster S.C."/>
            <person name="Alonso-Blanco C."/>
            <person name="Roudier F."/>
            <person name="Carbonero P."/>
            <person name="Paz-Ares J."/>
            <person name="Davis S.J."/>
            <person name="Pecinka A."/>
            <person name="Quesneville H."/>
            <person name="Colot V."/>
            <person name="Lysak M.A."/>
            <person name="Weigel D."/>
            <person name="Coupland G."/>
            <person name="Schneeberger K."/>
        </authorList>
    </citation>
    <scope>NUCLEOTIDE SEQUENCE [LARGE SCALE GENOMIC DNA]</scope>
    <source>
        <strain evidence="12">cv. Pajares</strain>
    </source>
</reference>
<feature type="transmembrane region" description="Helical" evidence="9">
    <location>
        <begin position="72"/>
        <end position="95"/>
    </location>
</feature>
<keyword evidence="9" id="KW-0812">Transmembrane</keyword>
<name>A0A087GTM2_ARAAL</name>
<dbReference type="InterPro" id="IPR000620">
    <property type="entry name" value="EamA_dom"/>
</dbReference>
<dbReference type="InterPro" id="IPR042197">
    <property type="entry name" value="Apaf_helical"/>
</dbReference>
<dbReference type="GO" id="GO:0016020">
    <property type="term" value="C:membrane"/>
    <property type="evidence" value="ECO:0007669"/>
    <property type="project" value="InterPro"/>
</dbReference>
<dbReference type="InterPro" id="IPR035897">
    <property type="entry name" value="Toll_tir_struct_dom_sf"/>
</dbReference>
<dbReference type="Gramene" id="KFK33224">
    <property type="protein sequence ID" value="KFK33224"/>
    <property type="gene ID" value="AALP_AA6G346600"/>
</dbReference>
<feature type="transmembrane region" description="Helical" evidence="9">
    <location>
        <begin position="205"/>
        <end position="226"/>
    </location>
</feature>
<evidence type="ECO:0000256" key="3">
    <source>
        <dbReference type="ARBA" id="ARBA00011982"/>
    </source>
</evidence>
<dbReference type="EC" id="3.2.2.6" evidence="3"/>
<evidence type="ECO:0000256" key="6">
    <source>
        <dbReference type="ARBA" id="ARBA00022821"/>
    </source>
</evidence>
<dbReference type="InterPro" id="IPR036390">
    <property type="entry name" value="WH_DNA-bd_sf"/>
</dbReference>
<keyword evidence="7" id="KW-0520">NAD</keyword>
<evidence type="ECO:0000313" key="12">
    <source>
        <dbReference type="Proteomes" id="UP000029120"/>
    </source>
</evidence>
<evidence type="ECO:0000256" key="1">
    <source>
        <dbReference type="ARBA" id="ARBA00004141"/>
    </source>
</evidence>
<dbReference type="PANTHER" id="PTHR11017:SF225">
    <property type="entry name" value="ADP-RIBOSYL CYCLASE_CYCLIC ADP-RIBOSE HYDROLASE-RELATED"/>
    <property type="match status" value="1"/>
</dbReference>
<dbReference type="AlphaFoldDB" id="A0A087GTM2"/>
<dbReference type="InterPro" id="IPR058192">
    <property type="entry name" value="WHD_ROQ1-like"/>
</dbReference>
<dbReference type="InterPro" id="IPR000157">
    <property type="entry name" value="TIR_dom"/>
</dbReference>
<keyword evidence="6" id="KW-0611">Plant defense</keyword>
<dbReference type="Pfam" id="PF23282">
    <property type="entry name" value="WHD_ROQ1"/>
    <property type="match status" value="1"/>
</dbReference>
<evidence type="ECO:0000256" key="4">
    <source>
        <dbReference type="ARBA" id="ARBA00022737"/>
    </source>
</evidence>
<evidence type="ECO:0000259" key="10">
    <source>
        <dbReference type="PROSITE" id="PS50104"/>
    </source>
</evidence>
<organism evidence="11 12">
    <name type="scientific">Arabis alpina</name>
    <name type="common">Alpine rock-cress</name>
    <dbReference type="NCBI Taxonomy" id="50452"/>
    <lineage>
        <taxon>Eukaryota</taxon>
        <taxon>Viridiplantae</taxon>
        <taxon>Streptophyta</taxon>
        <taxon>Embryophyta</taxon>
        <taxon>Tracheophyta</taxon>
        <taxon>Spermatophyta</taxon>
        <taxon>Magnoliopsida</taxon>
        <taxon>eudicotyledons</taxon>
        <taxon>Gunneridae</taxon>
        <taxon>Pentapetalae</taxon>
        <taxon>rosids</taxon>
        <taxon>malvids</taxon>
        <taxon>Brassicales</taxon>
        <taxon>Brassicaceae</taxon>
        <taxon>Arabideae</taxon>
        <taxon>Arabis</taxon>
    </lineage>
</organism>
<dbReference type="Pfam" id="PF00892">
    <property type="entry name" value="EamA"/>
    <property type="match status" value="1"/>
</dbReference>
<evidence type="ECO:0000256" key="9">
    <source>
        <dbReference type="SAM" id="Phobius"/>
    </source>
</evidence>
<dbReference type="GO" id="GO:0061809">
    <property type="term" value="F:NAD+ nucleosidase activity, cyclic ADP-ribose generating"/>
    <property type="evidence" value="ECO:0007669"/>
    <property type="project" value="UniProtKB-EC"/>
</dbReference>
<dbReference type="Pfam" id="PF01582">
    <property type="entry name" value="TIR"/>
    <property type="match status" value="1"/>
</dbReference>
<keyword evidence="9" id="KW-1133">Transmembrane helix</keyword>
<keyword evidence="12" id="KW-1185">Reference proteome</keyword>
<feature type="domain" description="TIR" evidence="10">
    <location>
        <begin position="199"/>
        <end position="369"/>
    </location>
</feature>